<dbReference type="InterPro" id="IPR058245">
    <property type="entry name" value="NreC/VraR/RcsB-like_REC"/>
</dbReference>
<evidence type="ECO:0000313" key="8">
    <source>
        <dbReference type="EMBL" id="SFS33603.1"/>
    </source>
</evidence>
<feature type="domain" description="Response regulatory" evidence="7">
    <location>
        <begin position="5"/>
        <end position="121"/>
    </location>
</feature>
<dbReference type="GO" id="GO:0006355">
    <property type="term" value="P:regulation of DNA-templated transcription"/>
    <property type="evidence" value="ECO:0007669"/>
    <property type="project" value="InterPro"/>
</dbReference>
<proteinExistence type="predicted"/>
<dbReference type="Pfam" id="PF00196">
    <property type="entry name" value="GerE"/>
    <property type="match status" value="1"/>
</dbReference>
<dbReference type="PROSITE" id="PS00622">
    <property type="entry name" value="HTH_LUXR_1"/>
    <property type="match status" value="1"/>
</dbReference>
<keyword evidence="3" id="KW-0238">DNA-binding</keyword>
<keyword evidence="4" id="KW-0804">Transcription</keyword>
<dbReference type="PROSITE" id="PS50110">
    <property type="entry name" value="RESPONSE_REGULATORY"/>
    <property type="match status" value="1"/>
</dbReference>
<feature type="modified residue" description="4-aspartylphosphate" evidence="5">
    <location>
        <position position="56"/>
    </location>
</feature>
<feature type="domain" description="HTH luxR-type" evidence="6">
    <location>
        <begin position="147"/>
        <end position="212"/>
    </location>
</feature>
<dbReference type="CDD" id="cd17535">
    <property type="entry name" value="REC_NarL-like"/>
    <property type="match status" value="1"/>
</dbReference>
<dbReference type="CDD" id="cd06170">
    <property type="entry name" value="LuxR_C_like"/>
    <property type="match status" value="1"/>
</dbReference>
<keyword evidence="2" id="KW-0805">Transcription regulation</keyword>
<protein>
    <submittedName>
        <fullName evidence="8">Two component transcriptional regulator, LuxR family</fullName>
    </submittedName>
</protein>
<dbReference type="PROSITE" id="PS50043">
    <property type="entry name" value="HTH_LUXR_2"/>
    <property type="match status" value="1"/>
</dbReference>
<dbReference type="Pfam" id="PF00072">
    <property type="entry name" value="Response_reg"/>
    <property type="match status" value="1"/>
</dbReference>
<evidence type="ECO:0000256" key="4">
    <source>
        <dbReference type="ARBA" id="ARBA00023163"/>
    </source>
</evidence>
<name>A0A1I6P068_9PSEU</name>
<dbReference type="InterPro" id="IPR000792">
    <property type="entry name" value="Tscrpt_reg_LuxR_C"/>
</dbReference>
<dbReference type="Proteomes" id="UP000198852">
    <property type="component" value="Unassembled WGS sequence"/>
</dbReference>
<dbReference type="OrthoDB" id="9808843at2"/>
<dbReference type="PRINTS" id="PR00038">
    <property type="entry name" value="HTHLUXR"/>
</dbReference>
<dbReference type="PANTHER" id="PTHR43214:SF24">
    <property type="entry name" value="TRANSCRIPTIONAL REGULATORY PROTEIN NARL-RELATED"/>
    <property type="match status" value="1"/>
</dbReference>
<dbReference type="InterPro" id="IPR001789">
    <property type="entry name" value="Sig_transdc_resp-reg_receiver"/>
</dbReference>
<dbReference type="PANTHER" id="PTHR43214">
    <property type="entry name" value="TWO-COMPONENT RESPONSE REGULATOR"/>
    <property type="match status" value="1"/>
</dbReference>
<dbReference type="SMART" id="SM00421">
    <property type="entry name" value="HTH_LUXR"/>
    <property type="match status" value="1"/>
</dbReference>
<keyword evidence="9" id="KW-1185">Reference proteome</keyword>
<sequence>MTAIRVVVADDQELIRSALGIMLGTHDDVEVVAEVGSGAAAVEVCRSHRVDVVLMDIRMPGMDGIAATEVISGELPDTRVLILTTFDLDENLFAALRAGAGGFLTKDTPGEDIAEAVREVHRGHAIVSPRATRSLLEVARRAAPREPDPRWESLTGRERDVLAVMARGSSNAEIGAELHLAETTVKTHVAAILRKLEVRDRLHAVIWAYDTGVV</sequence>
<evidence type="ECO:0000259" key="6">
    <source>
        <dbReference type="PROSITE" id="PS50043"/>
    </source>
</evidence>
<dbReference type="SUPFAM" id="SSF46894">
    <property type="entry name" value="C-terminal effector domain of the bipartite response regulators"/>
    <property type="match status" value="1"/>
</dbReference>
<dbReference type="STRING" id="95161.SAMN05660874_00321"/>
<evidence type="ECO:0000256" key="5">
    <source>
        <dbReference type="PROSITE-ProRule" id="PRU00169"/>
    </source>
</evidence>
<dbReference type="InterPro" id="IPR039420">
    <property type="entry name" value="WalR-like"/>
</dbReference>
<dbReference type="GO" id="GO:0003677">
    <property type="term" value="F:DNA binding"/>
    <property type="evidence" value="ECO:0007669"/>
    <property type="project" value="UniProtKB-KW"/>
</dbReference>
<dbReference type="AlphaFoldDB" id="A0A1I6P068"/>
<dbReference type="GO" id="GO:0000160">
    <property type="term" value="P:phosphorelay signal transduction system"/>
    <property type="evidence" value="ECO:0007669"/>
    <property type="project" value="InterPro"/>
</dbReference>
<evidence type="ECO:0000256" key="3">
    <source>
        <dbReference type="ARBA" id="ARBA00023125"/>
    </source>
</evidence>
<evidence type="ECO:0000256" key="1">
    <source>
        <dbReference type="ARBA" id="ARBA00022553"/>
    </source>
</evidence>
<dbReference type="RefSeq" id="WP_093413141.1">
    <property type="nucleotide sequence ID" value="NZ_FOZX01000001.1"/>
</dbReference>
<evidence type="ECO:0000256" key="2">
    <source>
        <dbReference type="ARBA" id="ARBA00023015"/>
    </source>
</evidence>
<dbReference type="Gene3D" id="3.40.50.2300">
    <property type="match status" value="1"/>
</dbReference>
<dbReference type="InterPro" id="IPR011006">
    <property type="entry name" value="CheY-like_superfamily"/>
</dbReference>
<dbReference type="InterPro" id="IPR016032">
    <property type="entry name" value="Sig_transdc_resp-reg_C-effctor"/>
</dbReference>
<accession>A0A1I6P068</accession>
<keyword evidence="1 5" id="KW-0597">Phosphoprotein</keyword>
<organism evidence="8 9">
    <name type="scientific">Saccharopolyspora flava</name>
    <dbReference type="NCBI Taxonomy" id="95161"/>
    <lineage>
        <taxon>Bacteria</taxon>
        <taxon>Bacillati</taxon>
        <taxon>Actinomycetota</taxon>
        <taxon>Actinomycetes</taxon>
        <taxon>Pseudonocardiales</taxon>
        <taxon>Pseudonocardiaceae</taxon>
        <taxon>Saccharopolyspora</taxon>
    </lineage>
</organism>
<dbReference type="SMART" id="SM00448">
    <property type="entry name" value="REC"/>
    <property type="match status" value="1"/>
</dbReference>
<dbReference type="SUPFAM" id="SSF52172">
    <property type="entry name" value="CheY-like"/>
    <property type="match status" value="1"/>
</dbReference>
<gene>
    <name evidence="8" type="ORF">SAMN05660874_00321</name>
</gene>
<evidence type="ECO:0000313" key="9">
    <source>
        <dbReference type="Proteomes" id="UP000198852"/>
    </source>
</evidence>
<evidence type="ECO:0000259" key="7">
    <source>
        <dbReference type="PROSITE" id="PS50110"/>
    </source>
</evidence>
<dbReference type="EMBL" id="FOZX01000001">
    <property type="protein sequence ID" value="SFS33603.1"/>
    <property type="molecule type" value="Genomic_DNA"/>
</dbReference>
<reference evidence="9" key="1">
    <citation type="submission" date="2016-10" db="EMBL/GenBank/DDBJ databases">
        <authorList>
            <person name="Varghese N."/>
            <person name="Submissions S."/>
        </authorList>
    </citation>
    <scope>NUCLEOTIDE SEQUENCE [LARGE SCALE GENOMIC DNA]</scope>
    <source>
        <strain evidence="9">DSM 44771</strain>
    </source>
</reference>